<dbReference type="PRINTS" id="PR00176">
    <property type="entry name" value="NANEUSMPORT"/>
</dbReference>
<feature type="binding site" evidence="6">
    <location>
        <position position="71"/>
    </location>
    <ligand>
        <name>Na(+)</name>
        <dbReference type="ChEBI" id="CHEBI:29101"/>
        <label>1</label>
    </ligand>
</feature>
<dbReference type="SUPFAM" id="SSF161070">
    <property type="entry name" value="SNF-like"/>
    <property type="match status" value="1"/>
</dbReference>
<evidence type="ECO:0000256" key="5">
    <source>
        <dbReference type="ARBA" id="ARBA00023136"/>
    </source>
</evidence>
<feature type="binding site" evidence="6">
    <location>
        <position position="138"/>
    </location>
    <ligand>
        <name>Na(+)</name>
        <dbReference type="ChEBI" id="CHEBI:29101"/>
        <label>1</label>
    </ligand>
</feature>
<keyword evidence="6" id="KW-0915">Sodium</keyword>
<dbReference type="EMBL" id="MRZV01000298">
    <property type="protein sequence ID" value="PIK53171.1"/>
    <property type="molecule type" value="Genomic_DNA"/>
</dbReference>
<feature type="transmembrane region" description="Helical" evidence="7">
    <location>
        <begin position="196"/>
        <end position="219"/>
    </location>
</feature>
<dbReference type="GO" id="GO:0005886">
    <property type="term" value="C:plasma membrane"/>
    <property type="evidence" value="ECO:0007669"/>
    <property type="project" value="TreeGrafter"/>
</dbReference>
<dbReference type="PANTHER" id="PTHR11616">
    <property type="entry name" value="SODIUM/CHLORIDE DEPENDENT TRANSPORTER"/>
    <property type="match status" value="1"/>
</dbReference>
<evidence type="ECO:0000313" key="8">
    <source>
        <dbReference type="EMBL" id="PIK53171.1"/>
    </source>
</evidence>
<reference evidence="8 9" key="1">
    <citation type="journal article" date="2017" name="PLoS Biol.">
        <title>The sea cucumber genome provides insights into morphological evolution and visceral regeneration.</title>
        <authorList>
            <person name="Zhang X."/>
            <person name="Sun L."/>
            <person name="Yuan J."/>
            <person name="Sun Y."/>
            <person name="Gao Y."/>
            <person name="Zhang L."/>
            <person name="Li S."/>
            <person name="Dai H."/>
            <person name="Hamel J.F."/>
            <person name="Liu C."/>
            <person name="Yu Y."/>
            <person name="Liu S."/>
            <person name="Lin W."/>
            <person name="Guo K."/>
            <person name="Jin S."/>
            <person name="Xu P."/>
            <person name="Storey K.B."/>
            <person name="Huan P."/>
            <person name="Zhang T."/>
            <person name="Zhou Y."/>
            <person name="Zhang J."/>
            <person name="Lin C."/>
            <person name="Li X."/>
            <person name="Xing L."/>
            <person name="Huo D."/>
            <person name="Sun M."/>
            <person name="Wang L."/>
            <person name="Mercier A."/>
            <person name="Li F."/>
            <person name="Yang H."/>
            <person name="Xiang J."/>
        </authorList>
    </citation>
    <scope>NUCLEOTIDE SEQUENCE [LARGE SCALE GENOMIC DNA]</scope>
    <source>
        <strain evidence="8">Shaxun</strain>
        <tissue evidence="8">Muscle</tissue>
    </source>
</reference>
<feature type="binding site" evidence="6">
    <location>
        <position position="135"/>
    </location>
    <ligand>
        <name>Na(+)</name>
        <dbReference type="ChEBI" id="CHEBI:29101"/>
        <label>1</label>
    </ligand>
</feature>
<name>A0A2G8KYV4_STIJA</name>
<evidence type="ECO:0000256" key="7">
    <source>
        <dbReference type="SAM" id="Phobius"/>
    </source>
</evidence>
<dbReference type="GO" id="GO:0046872">
    <property type="term" value="F:metal ion binding"/>
    <property type="evidence" value="ECO:0007669"/>
    <property type="project" value="UniProtKB-KW"/>
</dbReference>
<evidence type="ECO:0000256" key="2">
    <source>
        <dbReference type="ARBA" id="ARBA00022448"/>
    </source>
</evidence>
<gene>
    <name evidence="8" type="ORF">BSL78_09949</name>
</gene>
<dbReference type="PANTHER" id="PTHR11616:SF240">
    <property type="entry name" value="BLOATED TUBULES, ISOFORM B-RELATED"/>
    <property type="match status" value="1"/>
</dbReference>
<dbReference type="Pfam" id="PF00209">
    <property type="entry name" value="SNF"/>
    <property type="match status" value="1"/>
</dbReference>
<keyword evidence="9" id="KW-1185">Reference proteome</keyword>
<dbReference type="AlphaFoldDB" id="A0A2G8KYV4"/>
<keyword evidence="6" id="KW-0479">Metal-binding</keyword>
<feature type="transmembrane region" description="Helical" evidence="7">
    <location>
        <begin position="32"/>
        <end position="53"/>
    </location>
</feature>
<keyword evidence="4 7" id="KW-1133">Transmembrane helix</keyword>
<keyword evidence="2" id="KW-0813">Transport</keyword>
<dbReference type="Proteomes" id="UP000230750">
    <property type="component" value="Unassembled WGS sequence"/>
</dbReference>
<feature type="transmembrane region" description="Helical" evidence="7">
    <location>
        <begin position="65"/>
        <end position="88"/>
    </location>
</feature>
<evidence type="ECO:0000313" key="9">
    <source>
        <dbReference type="Proteomes" id="UP000230750"/>
    </source>
</evidence>
<dbReference type="PROSITE" id="PS50267">
    <property type="entry name" value="NA_NEUROTRAN_SYMP_3"/>
    <property type="match status" value="1"/>
</dbReference>
<evidence type="ECO:0000256" key="4">
    <source>
        <dbReference type="ARBA" id="ARBA00022989"/>
    </source>
</evidence>
<evidence type="ECO:0000256" key="1">
    <source>
        <dbReference type="ARBA" id="ARBA00004141"/>
    </source>
</evidence>
<evidence type="ECO:0000256" key="3">
    <source>
        <dbReference type="ARBA" id="ARBA00022692"/>
    </source>
</evidence>
<dbReference type="STRING" id="307972.A0A2G8KYV4"/>
<dbReference type="InterPro" id="IPR037272">
    <property type="entry name" value="SNS_sf"/>
</dbReference>
<feature type="transmembrane region" description="Helical" evidence="7">
    <location>
        <begin position="240"/>
        <end position="261"/>
    </location>
</feature>
<keyword evidence="3 7" id="KW-0812">Transmembrane</keyword>
<comment type="subcellular location">
    <subcellularLocation>
        <location evidence="1">Membrane</location>
        <topology evidence="1">Multi-pass membrane protein</topology>
    </subcellularLocation>
</comment>
<feature type="transmembrane region" description="Helical" evidence="7">
    <location>
        <begin position="114"/>
        <end position="137"/>
    </location>
</feature>
<keyword evidence="5 7" id="KW-0472">Membrane</keyword>
<accession>A0A2G8KYV4</accession>
<dbReference type="InterPro" id="IPR000175">
    <property type="entry name" value="Na/ntran_symport"/>
</dbReference>
<proteinExistence type="predicted"/>
<dbReference type="OrthoDB" id="6581954at2759"/>
<comment type="caution">
    <text evidence="8">The sequence shown here is derived from an EMBL/GenBank/DDBJ whole genome shotgun (WGS) entry which is preliminary data.</text>
</comment>
<sequence length="364" mass="41457">MGLTLPGHTEGIKFFITPQWEYLAKPRSWLNAAVQIFYSLGASWGGVITLSSFNKFHNNTYIDSLVISIANSLTSIFAGFVIFSYLGFMSHELKRDVSKVVSQGMAGFYRLPEAITLLPVPTLWAILFFLMLLSLALDTHFASTEAVVTAIVDLLPERLRKHKMMVLLAYCIVGYLFGLICTTEAGPYWANLIDQSSASFAILLFAFLECVSISWIYGFRRFRNDIRSMIGDKMVDHPTFWGWIFQWSFVTPFILAIVMLVNFINWSDPTYNGPYPIWARGIGWMISSSTLMWIPIFIIYRLTSNSGSITERFQKALMPEETWGPIRTEDRQHAWETHEKHGTTMGGRKNLADHSTEMEAFTKA</sequence>
<feature type="transmembrane region" description="Helical" evidence="7">
    <location>
        <begin position="281"/>
        <end position="302"/>
    </location>
</feature>
<evidence type="ECO:0000256" key="6">
    <source>
        <dbReference type="PIRSR" id="PIRSR600175-1"/>
    </source>
</evidence>
<feature type="transmembrane region" description="Helical" evidence="7">
    <location>
        <begin position="167"/>
        <end position="190"/>
    </location>
</feature>
<organism evidence="8 9">
    <name type="scientific">Stichopus japonicus</name>
    <name type="common">Sea cucumber</name>
    <dbReference type="NCBI Taxonomy" id="307972"/>
    <lineage>
        <taxon>Eukaryota</taxon>
        <taxon>Metazoa</taxon>
        <taxon>Echinodermata</taxon>
        <taxon>Eleutherozoa</taxon>
        <taxon>Echinozoa</taxon>
        <taxon>Holothuroidea</taxon>
        <taxon>Aspidochirotacea</taxon>
        <taxon>Aspidochirotida</taxon>
        <taxon>Stichopodidae</taxon>
        <taxon>Apostichopus</taxon>
    </lineage>
</organism>
<dbReference type="GO" id="GO:0015375">
    <property type="term" value="F:glycine:sodium symporter activity"/>
    <property type="evidence" value="ECO:0007669"/>
    <property type="project" value="TreeGrafter"/>
</dbReference>
<protein>
    <submittedName>
        <fullName evidence="8">Putative sodium-and chloride-dependent glycine transporter 2-like</fullName>
    </submittedName>
</protein>
<feature type="binding site" evidence="6">
    <location>
        <position position="39"/>
    </location>
    <ligand>
        <name>Na(+)</name>
        <dbReference type="ChEBI" id="CHEBI:29101"/>
        <label>1</label>
    </ligand>
</feature>